<feature type="non-terminal residue" evidence="1">
    <location>
        <position position="1"/>
    </location>
</feature>
<gene>
    <name evidence="1" type="primary">GSTU13</name>
    <name evidence="1" type="ORF">CM83_105476</name>
</gene>
<accession>A0A0A9Z1G8</accession>
<dbReference type="AlphaFoldDB" id="A0A0A9Z1G8"/>
<protein>
    <submittedName>
        <fullName evidence="1">Glutathione S-transferase U13</fullName>
    </submittedName>
</protein>
<reference evidence="1" key="2">
    <citation type="submission" date="2014-07" db="EMBL/GenBank/DDBJ databases">
        <authorList>
            <person name="Hull J."/>
        </authorList>
    </citation>
    <scope>NUCLEOTIDE SEQUENCE</scope>
</reference>
<dbReference type="EMBL" id="GBHO01007974">
    <property type="protein sequence ID" value="JAG35630.1"/>
    <property type="molecule type" value="Transcribed_RNA"/>
</dbReference>
<keyword evidence="1" id="KW-0808">Transferase</keyword>
<dbReference type="GO" id="GO:0016740">
    <property type="term" value="F:transferase activity"/>
    <property type="evidence" value="ECO:0007669"/>
    <property type="project" value="UniProtKB-KW"/>
</dbReference>
<proteinExistence type="predicted"/>
<organism evidence="1">
    <name type="scientific">Lygus hesperus</name>
    <name type="common">Western plant bug</name>
    <dbReference type="NCBI Taxonomy" id="30085"/>
    <lineage>
        <taxon>Eukaryota</taxon>
        <taxon>Metazoa</taxon>
        <taxon>Ecdysozoa</taxon>
        <taxon>Arthropoda</taxon>
        <taxon>Hexapoda</taxon>
        <taxon>Insecta</taxon>
        <taxon>Pterygota</taxon>
        <taxon>Neoptera</taxon>
        <taxon>Paraneoptera</taxon>
        <taxon>Hemiptera</taxon>
        <taxon>Heteroptera</taxon>
        <taxon>Panheteroptera</taxon>
        <taxon>Cimicomorpha</taxon>
        <taxon>Miridae</taxon>
        <taxon>Mirini</taxon>
        <taxon>Lygus</taxon>
    </lineage>
</organism>
<feature type="non-terminal residue" evidence="1">
    <location>
        <position position="102"/>
    </location>
</feature>
<reference evidence="1" key="1">
    <citation type="journal article" date="2014" name="PLoS ONE">
        <title>Transcriptome-Based Identification of ABC Transporters in the Western Tarnished Plant Bug Lygus hesperus.</title>
        <authorList>
            <person name="Hull J.J."/>
            <person name="Chaney K."/>
            <person name="Geib S.M."/>
            <person name="Fabrick J.A."/>
            <person name="Brent C.S."/>
            <person name="Walsh D."/>
            <person name="Lavine L.C."/>
        </authorList>
    </citation>
    <scope>NUCLEOTIDE SEQUENCE</scope>
</reference>
<sequence>GETSISLVGIIPYVKEFWRRLKSIAARPLANLMTGEAEARYLKCVMYSAYFRIACAQDEAGVMNADTHLINTISEQDRRKVRTFNKSIPKAIAFVYGQIGYS</sequence>
<evidence type="ECO:0000313" key="1">
    <source>
        <dbReference type="EMBL" id="JAG35630.1"/>
    </source>
</evidence>
<name>A0A0A9Z1G8_LYGHE</name>